<dbReference type="OrthoDB" id="192832at2759"/>
<feature type="region of interest" description="Disordered" evidence="1">
    <location>
        <begin position="620"/>
        <end position="760"/>
    </location>
</feature>
<feature type="domain" description="GH16" evidence="2">
    <location>
        <begin position="761"/>
        <end position="1004"/>
    </location>
</feature>
<protein>
    <submittedName>
        <fullName evidence="3">Glycoside hydrolase family 16</fullName>
    </submittedName>
</protein>
<evidence type="ECO:0000256" key="1">
    <source>
        <dbReference type="SAM" id="MobiDB-lite"/>
    </source>
</evidence>
<gene>
    <name evidence="3" type="ORF">GTA08_BOTSDO05315</name>
</gene>
<feature type="compositionally biased region" description="Pro residues" evidence="1">
    <location>
        <begin position="713"/>
        <end position="728"/>
    </location>
</feature>
<dbReference type="PANTHER" id="PTHR10963">
    <property type="entry name" value="GLYCOSYL HYDROLASE-RELATED"/>
    <property type="match status" value="1"/>
</dbReference>
<dbReference type="PANTHER" id="PTHR10963:SF53">
    <property type="entry name" value="GH16 DOMAIN-CONTAINING PROTEIN"/>
    <property type="match status" value="1"/>
</dbReference>
<name>A0A8H4N617_9PEZI</name>
<sequence length="1015" mass="113633">MVAIITIKVARKVKAITVTQTSRAIGTITETGTTTAIAEKAASEVKFMAATKTSKDPGGTKVEITHSFPNFEQDTSMRHGYDLTHHFNPRVNTNGFMEKRFREAVSVRHFYDSFNWMRDSDRDLIMVDLMTGRPVWYKGRWKHPFYEQSFGAGPMEGVELLDGHDVKFSVRVGRRDVTSGSSEYESGYFADESEYCSDTEYSIYHTKSSGMATRRAPPTPLNLALSHRAKIPGGILRTPTAAFPASPKTPRHASVIFRDGPHIRFASSPVTTVQPVDRWIPNATRTGLWPGTVIDEEASLASFFDPRRLFDLHPRRLRVLLEALAQNGWMEHHEEERRMFDAAVQAVVSPGIQHRRRSCGDCVRASPDTSPASPNVPGARRLLISPAQVSPPHDFFQARRPSTSPMQISSAHYYQKVQEMPVSSSEESVQQASKCTFDCERCYELFLKVHGHEVEESEVDRIIDAVQRAAKLLKGLPGAVAGVKRKFAEIRVDGEGDVFMRSPPGVRSQFQSRGGFGPGIGGNEYPQQGMAGALQAIIEEPEDERQRWDGGFAVEPVEDDGRRWEEELAIVYEYQEKADDVSWAEFLADRSALSPPTPHPAKMPFTKQLNGLLDKAKDQYEKYQASHQAPPVPPRPNQQYPGQQQHYQQQQQPQQYYPASTPNRPNAGAFYPGGSAPHYYPGSHPPPQQQQSYQQPPPQQYGQHQHGYGQPPYQQPPYQQPYQQPPPQQYGQTHGQPPYGQPPPFGQPPPIPTHPNAGSPAYWEAVFAPNTDVSVNFEHKHGAHGWGNNEAQNYGADPRNSFHTHTHALVLRAVADARAPDGQKHTSARLVSHQTLARDRGFLQVRLTAPSAKGIWPAFWLLPREPFTWPHDGEVDIFEAWNGQRTNHACLHWGFFTPEDANKHRVIETPIPALDHPNGRVYGFAWDQDGPSGRMVWYVDGMPVMKALIPSGTRRLSDFQIVINIAMGGNVNVGVLPDDGQYEMVIHSLKLHEEPIGGWQAFEGHWQTAPEGHAN</sequence>
<dbReference type="Proteomes" id="UP000572817">
    <property type="component" value="Unassembled WGS sequence"/>
</dbReference>
<dbReference type="InterPro" id="IPR050546">
    <property type="entry name" value="Glycosyl_Hydrlase_16"/>
</dbReference>
<evidence type="ECO:0000313" key="4">
    <source>
        <dbReference type="Proteomes" id="UP000572817"/>
    </source>
</evidence>
<reference evidence="3" key="1">
    <citation type="submission" date="2020-04" db="EMBL/GenBank/DDBJ databases">
        <title>Genome Assembly and Annotation of Botryosphaeria dothidea sdau 11-99, a Latent Pathogen of Apple Fruit Ring Rot in China.</title>
        <authorList>
            <person name="Yu C."/>
            <person name="Diao Y."/>
            <person name="Lu Q."/>
            <person name="Zhao J."/>
            <person name="Cui S."/>
            <person name="Peng C."/>
            <person name="He B."/>
            <person name="Liu H."/>
        </authorList>
    </citation>
    <scope>NUCLEOTIDE SEQUENCE [LARGE SCALE GENOMIC DNA]</scope>
    <source>
        <strain evidence="3">Sdau11-99</strain>
    </source>
</reference>
<dbReference type="EMBL" id="WWBZ02000033">
    <property type="protein sequence ID" value="KAF4307226.1"/>
    <property type="molecule type" value="Genomic_DNA"/>
</dbReference>
<organism evidence="3 4">
    <name type="scientific">Botryosphaeria dothidea</name>
    <dbReference type="NCBI Taxonomy" id="55169"/>
    <lineage>
        <taxon>Eukaryota</taxon>
        <taxon>Fungi</taxon>
        <taxon>Dikarya</taxon>
        <taxon>Ascomycota</taxon>
        <taxon>Pezizomycotina</taxon>
        <taxon>Dothideomycetes</taxon>
        <taxon>Dothideomycetes incertae sedis</taxon>
        <taxon>Botryosphaeriales</taxon>
        <taxon>Botryosphaeriaceae</taxon>
        <taxon>Botryosphaeria</taxon>
    </lineage>
</organism>
<dbReference type="Pfam" id="PF26113">
    <property type="entry name" value="GH16_XgeA"/>
    <property type="match status" value="1"/>
</dbReference>
<feature type="compositionally biased region" description="Low complexity" evidence="1">
    <location>
        <begin position="689"/>
        <end position="712"/>
    </location>
</feature>
<evidence type="ECO:0000259" key="2">
    <source>
        <dbReference type="PROSITE" id="PS51762"/>
    </source>
</evidence>
<dbReference type="GO" id="GO:0005975">
    <property type="term" value="P:carbohydrate metabolic process"/>
    <property type="evidence" value="ECO:0007669"/>
    <property type="project" value="InterPro"/>
</dbReference>
<dbReference type="AlphaFoldDB" id="A0A8H4N617"/>
<dbReference type="CDD" id="cd08023">
    <property type="entry name" value="GH16_laminarinase_like"/>
    <property type="match status" value="1"/>
</dbReference>
<comment type="caution">
    <text evidence="3">The sequence shown here is derived from an EMBL/GenBank/DDBJ whole genome shotgun (WGS) entry which is preliminary data.</text>
</comment>
<evidence type="ECO:0000313" key="3">
    <source>
        <dbReference type="EMBL" id="KAF4307226.1"/>
    </source>
</evidence>
<dbReference type="Gene3D" id="2.60.120.200">
    <property type="match status" value="1"/>
</dbReference>
<dbReference type="PROSITE" id="PS51762">
    <property type="entry name" value="GH16_2"/>
    <property type="match status" value="1"/>
</dbReference>
<dbReference type="SUPFAM" id="SSF49899">
    <property type="entry name" value="Concanavalin A-like lectins/glucanases"/>
    <property type="match status" value="1"/>
</dbReference>
<dbReference type="GO" id="GO:0004553">
    <property type="term" value="F:hydrolase activity, hydrolyzing O-glycosyl compounds"/>
    <property type="evidence" value="ECO:0007669"/>
    <property type="project" value="InterPro"/>
</dbReference>
<keyword evidence="3" id="KW-0378">Hydrolase</keyword>
<dbReference type="InterPro" id="IPR013320">
    <property type="entry name" value="ConA-like_dom_sf"/>
</dbReference>
<accession>A0A8H4N617</accession>
<proteinExistence type="predicted"/>
<dbReference type="InterPro" id="IPR000757">
    <property type="entry name" value="Beta-glucanase-like"/>
</dbReference>
<feature type="compositionally biased region" description="Low complexity" evidence="1">
    <location>
        <begin position="637"/>
        <end position="658"/>
    </location>
</feature>
<feature type="compositionally biased region" description="Pro residues" evidence="1">
    <location>
        <begin position="739"/>
        <end position="753"/>
    </location>
</feature>
<keyword evidence="4" id="KW-1185">Reference proteome</keyword>
<feature type="compositionally biased region" description="Low complexity" evidence="1">
    <location>
        <begin position="729"/>
        <end position="738"/>
    </location>
</feature>